<dbReference type="EMBL" id="CAEZVA010000082">
    <property type="protein sequence ID" value="CAB4619307.1"/>
    <property type="molecule type" value="Genomic_DNA"/>
</dbReference>
<dbReference type="AlphaFoldDB" id="A0A6J6CW33"/>
<proteinExistence type="predicted"/>
<organism evidence="1">
    <name type="scientific">freshwater metagenome</name>
    <dbReference type="NCBI Taxonomy" id="449393"/>
    <lineage>
        <taxon>unclassified sequences</taxon>
        <taxon>metagenomes</taxon>
        <taxon>ecological metagenomes</taxon>
    </lineage>
</organism>
<protein>
    <submittedName>
        <fullName evidence="1">Unannotated protein</fullName>
    </submittedName>
</protein>
<accession>A0A6J6CW33</accession>
<sequence length="128" mass="14007">MPDKISRTKVCAPSPNATPITPAEAIRGPRFKPNSAKIIKMAINQILPLSVDFKTVLVVFARSFCRAPLRFGPGIRSALATRFISRAIDLWPSREIKMAIRIITVIFSGAPVNQSSADCILSESSIIR</sequence>
<name>A0A6J6CW33_9ZZZZ</name>
<evidence type="ECO:0000313" key="1">
    <source>
        <dbReference type="EMBL" id="CAB4555294.1"/>
    </source>
</evidence>
<dbReference type="EMBL" id="CAEZSW010000089">
    <property type="protein sequence ID" value="CAB4555294.1"/>
    <property type="molecule type" value="Genomic_DNA"/>
</dbReference>
<evidence type="ECO:0000313" key="2">
    <source>
        <dbReference type="EMBL" id="CAB4619307.1"/>
    </source>
</evidence>
<gene>
    <name evidence="1" type="ORF">UFOPK1508_00698</name>
    <name evidence="2" type="ORF">UFOPK1894_00845</name>
</gene>
<reference evidence="1" key="1">
    <citation type="submission" date="2020-05" db="EMBL/GenBank/DDBJ databases">
        <authorList>
            <person name="Chiriac C."/>
            <person name="Salcher M."/>
            <person name="Ghai R."/>
            <person name="Kavagutti S V."/>
        </authorList>
    </citation>
    <scope>NUCLEOTIDE SEQUENCE</scope>
</reference>